<accession>A0A0G4HVI4</accession>
<proteinExistence type="predicted"/>
<dbReference type="EMBL" id="CDMZ01004050">
    <property type="protein sequence ID" value="CEM48477.1"/>
    <property type="molecule type" value="Genomic_DNA"/>
</dbReference>
<evidence type="ECO:0000313" key="1">
    <source>
        <dbReference type="EMBL" id="CEM48477.1"/>
    </source>
</evidence>
<gene>
    <name evidence="1" type="ORF">Cvel_8863</name>
</gene>
<dbReference type="AlphaFoldDB" id="A0A0G4HVI4"/>
<dbReference type="VEuPathDB" id="CryptoDB:Cvel_8863"/>
<organism evidence="1">
    <name type="scientific">Chromera velia CCMP2878</name>
    <dbReference type="NCBI Taxonomy" id="1169474"/>
    <lineage>
        <taxon>Eukaryota</taxon>
        <taxon>Sar</taxon>
        <taxon>Alveolata</taxon>
        <taxon>Colpodellida</taxon>
        <taxon>Chromeraceae</taxon>
        <taxon>Chromera</taxon>
    </lineage>
</organism>
<name>A0A0G4HVI4_9ALVE</name>
<reference evidence="1" key="1">
    <citation type="submission" date="2014-11" db="EMBL/GenBank/DDBJ databases">
        <authorList>
            <person name="Otto D Thomas"/>
            <person name="Naeem Raeece"/>
        </authorList>
    </citation>
    <scope>NUCLEOTIDE SEQUENCE</scope>
</reference>
<sequence>MSRSRALLPGRLLVGGVAGWYLSSAWTGYKRQPYPPQGIPSTIGEAVNPFPWVVARWNDGLYSTHRFLFSTKHLEDEKERADPNSPSFLSSVSSSIGQSLYWLWENRVEILQRLMVALEWSWEFVKALLHLTLRVGRAIVASVVWVNEKVNDFLSPSPPKLGGTTEGK</sequence>
<protein>
    <submittedName>
        <fullName evidence="1">Uncharacterized protein</fullName>
    </submittedName>
</protein>